<dbReference type="OrthoDB" id="3873271at2"/>
<protein>
    <recommendedName>
        <fullName evidence="4">Spore-associated protein A</fullName>
    </recommendedName>
</protein>
<feature type="chain" id="PRO_5038664911" description="Spore-associated protein A" evidence="1">
    <location>
        <begin position="27"/>
        <end position="151"/>
    </location>
</feature>
<evidence type="ECO:0008006" key="4">
    <source>
        <dbReference type="Google" id="ProtNLM"/>
    </source>
</evidence>
<evidence type="ECO:0000256" key="1">
    <source>
        <dbReference type="SAM" id="SignalP"/>
    </source>
</evidence>
<dbReference type="AlphaFoldDB" id="A0A540W8R4"/>
<sequence>MRSFIRKFAVAAALALAAGGVTVATAGSASASGWGCSGTEVATYPVQLGNGTVYSYVHLFWDSSTGYNCAVNVKVGSMYGTLGETRVAISECTGDTPGTCGSTVNEQVQDANFYYYAGPVRVYGQGHCITLDASTWNYDAEATYSGGPYHC</sequence>
<dbReference type="RefSeq" id="WP_141635897.1">
    <property type="nucleotide sequence ID" value="NZ_VIGB01000003.1"/>
</dbReference>
<keyword evidence="3" id="KW-1185">Reference proteome</keyword>
<dbReference type="Proteomes" id="UP000319103">
    <property type="component" value="Unassembled WGS sequence"/>
</dbReference>
<name>A0A540W8R4_9ACTN</name>
<evidence type="ECO:0000313" key="3">
    <source>
        <dbReference type="Proteomes" id="UP000319103"/>
    </source>
</evidence>
<evidence type="ECO:0000313" key="2">
    <source>
        <dbReference type="EMBL" id="TQF05419.1"/>
    </source>
</evidence>
<keyword evidence="1" id="KW-0732">Signal</keyword>
<organism evidence="2 3">
    <name type="scientific">Kitasatospora acidiphila</name>
    <dbReference type="NCBI Taxonomy" id="2567942"/>
    <lineage>
        <taxon>Bacteria</taxon>
        <taxon>Bacillati</taxon>
        <taxon>Actinomycetota</taxon>
        <taxon>Actinomycetes</taxon>
        <taxon>Kitasatosporales</taxon>
        <taxon>Streptomycetaceae</taxon>
        <taxon>Kitasatospora</taxon>
    </lineage>
</organism>
<accession>A0A540W8R4</accession>
<gene>
    <name evidence="2" type="ORF">E6W39_28270</name>
</gene>
<dbReference type="EMBL" id="VIGB01000003">
    <property type="protein sequence ID" value="TQF05419.1"/>
    <property type="molecule type" value="Genomic_DNA"/>
</dbReference>
<reference evidence="2 3" key="1">
    <citation type="submission" date="2019-06" db="EMBL/GenBank/DDBJ databases">
        <title>Description of Kitasatospora acidophila sp. nov. isolated from pine grove soil, and reclassification of Streptomyces novaecaesareae to Kitasatospora novaeceasareae comb. nov.</title>
        <authorList>
            <person name="Kim M.J."/>
        </authorList>
    </citation>
    <scope>NUCLEOTIDE SEQUENCE [LARGE SCALE GENOMIC DNA]</scope>
    <source>
        <strain evidence="2 3">MMS16-CNU292</strain>
    </source>
</reference>
<feature type="signal peptide" evidence="1">
    <location>
        <begin position="1"/>
        <end position="26"/>
    </location>
</feature>
<comment type="caution">
    <text evidence="2">The sequence shown here is derived from an EMBL/GenBank/DDBJ whole genome shotgun (WGS) entry which is preliminary data.</text>
</comment>
<proteinExistence type="predicted"/>